<dbReference type="EC" id="3.1.3.16" evidence="4"/>
<dbReference type="eggNOG" id="KOG0698">
    <property type="taxonomic scope" value="Eukaryota"/>
</dbReference>
<evidence type="ECO:0000256" key="2">
    <source>
        <dbReference type="ARBA" id="ARBA00023136"/>
    </source>
</evidence>
<name>G0QTY0_ICHMU</name>
<feature type="domain" description="PPM-type phosphatase" evidence="3">
    <location>
        <begin position="1"/>
        <end position="229"/>
    </location>
</feature>
<dbReference type="SMART" id="SM00332">
    <property type="entry name" value="PP2Cc"/>
    <property type="match status" value="1"/>
</dbReference>
<dbReference type="OMA" id="FWDLIKN"/>
<accession>G0QTY0</accession>
<keyword evidence="4" id="KW-0378">Hydrolase</keyword>
<keyword evidence="5" id="KW-1185">Reference proteome</keyword>
<dbReference type="Gene3D" id="3.60.40.10">
    <property type="entry name" value="PPM-type phosphatase domain"/>
    <property type="match status" value="1"/>
</dbReference>
<evidence type="ECO:0000259" key="3">
    <source>
        <dbReference type="PROSITE" id="PS51746"/>
    </source>
</evidence>
<dbReference type="PANTHER" id="PTHR47992">
    <property type="entry name" value="PROTEIN PHOSPHATASE"/>
    <property type="match status" value="1"/>
</dbReference>
<dbReference type="Pfam" id="PF00481">
    <property type="entry name" value="PP2C"/>
    <property type="match status" value="2"/>
</dbReference>
<evidence type="ECO:0000256" key="1">
    <source>
        <dbReference type="ARBA" id="ARBA00004370"/>
    </source>
</evidence>
<dbReference type="STRING" id="857967.G0QTY0"/>
<dbReference type="InterPro" id="IPR001932">
    <property type="entry name" value="PPM-type_phosphatase-like_dom"/>
</dbReference>
<dbReference type="RefSeq" id="XP_004034825.1">
    <property type="nucleotide sequence ID" value="XM_004034777.1"/>
</dbReference>
<dbReference type="GO" id="GO:0016020">
    <property type="term" value="C:membrane"/>
    <property type="evidence" value="ECO:0007669"/>
    <property type="project" value="UniProtKB-SubCell"/>
</dbReference>
<dbReference type="OrthoDB" id="10264738at2759"/>
<keyword evidence="2" id="KW-0472">Membrane</keyword>
<dbReference type="SUPFAM" id="SSF81606">
    <property type="entry name" value="PP2C-like"/>
    <property type="match status" value="1"/>
</dbReference>
<reference evidence="4 5" key="1">
    <citation type="submission" date="2011-07" db="EMBL/GenBank/DDBJ databases">
        <authorList>
            <person name="Coyne R."/>
            <person name="Brami D."/>
            <person name="Johnson J."/>
            <person name="Hostetler J."/>
            <person name="Hannick L."/>
            <person name="Clark T."/>
            <person name="Cassidy-Hanley D."/>
            <person name="Inman J."/>
        </authorList>
    </citation>
    <scope>NUCLEOTIDE SEQUENCE [LARGE SCALE GENOMIC DNA]</scope>
    <source>
        <strain evidence="4 5">G5</strain>
    </source>
</reference>
<dbReference type="PROSITE" id="PS51746">
    <property type="entry name" value="PPM_2"/>
    <property type="match status" value="1"/>
</dbReference>
<protein>
    <submittedName>
        <fullName evidence="4">Protein phosphatase 2c, putative</fullName>
        <ecNumber evidence="4">3.1.3.16</ecNumber>
    </submittedName>
</protein>
<gene>
    <name evidence="4" type="ORF">IMG5_112760</name>
</gene>
<dbReference type="Proteomes" id="UP000008983">
    <property type="component" value="Unassembled WGS sequence"/>
</dbReference>
<dbReference type="CDD" id="cd00143">
    <property type="entry name" value="PP2Cc"/>
    <property type="match status" value="1"/>
</dbReference>
<dbReference type="AlphaFoldDB" id="G0QTY0"/>
<dbReference type="InParanoid" id="G0QTY0"/>
<dbReference type="InterPro" id="IPR036457">
    <property type="entry name" value="PPM-type-like_dom_sf"/>
</dbReference>
<dbReference type="GeneID" id="14907477"/>
<evidence type="ECO:0000313" key="5">
    <source>
        <dbReference type="Proteomes" id="UP000008983"/>
    </source>
</evidence>
<proteinExistence type="predicted"/>
<dbReference type="GO" id="GO:0004722">
    <property type="term" value="F:protein serine/threonine phosphatase activity"/>
    <property type="evidence" value="ECO:0007669"/>
    <property type="project" value="UniProtKB-EC"/>
</dbReference>
<organism evidence="4 5">
    <name type="scientific">Ichthyophthirius multifiliis</name>
    <name type="common">White spot disease agent</name>
    <name type="synonym">Ich</name>
    <dbReference type="NCBI Taxonomy" id="5932"/>
    <lineage>
        <taxon>Eukaryota</taxon>
        <taxon>Sar</taxon>
        <taxon>Alveolata</taxon>
        <taxon>Ciliophora</taxon>
        <taxon>Intramacronucleata</taxon>
        <taxon>Oligohymenophorea</taxon>
        <taxon>Hymenostomatida</taxon>
        <taxon>Ophryoglenina</taxon>
        <taxon>Ichthyophthirius</taxon>
    </lineage>
</organism>
<dbReference type="EMBL" id="GL983882">
    <property type="protein sequence ID" value="EGR31339.1"/>
    <property type="molecule type" value="Genomic_DNA"/>
</dbReference>
<comment type="subcellular location">
    <subcellularLocation>
        <location evidence="1">Membrane</location>
    </subcellularLocation>
</comment>
<sequence>MEDGFFINDNFLADGGKSILFAVMDGHGGKDVVEYVKQNFSRVDQLLKQNCRSQDIGSTACIGFIRLEEAKRVLYISNVGDTSAVLIGENSAQMITVEHKASNPREIDRIKFFFQINNLILIIFKQRKSGGNVIYDRVAGVLAVSRAFGDHGLSNFGVICLPDCNRIELRIIHKYLVLASDGLWDVVQPKEVLEVSKIKSNCEEIAAELIKRALNNGSRDNITIMVLKLN</sequence>
<evidence type="ECO:0000313" key="4">
    <source>
        <dbReference type="EMBL" id="EGR31339.1"/>
    </source>
</evidence>
<dbReference type="InterPro" id="IPR015655">
    <property type="entry name" value="PP2C"/>
</dbReference>